<dbReference type="AlphaFoldDB" id="A0A0G3G7M8"/>
<dbReference type="STRING" id="106634.TVD_05670"/>
<keyword evidence="3" id="KW-1185">Reference proteome</keyword>
<organism evidence="2 3">
    <name type="scientific">Thioalkalivibrio versutus</name>
    <dbReference type="NCBI Taxonomy" id="106634"/>
    <lineage>
        <taxon>Bacteria</taxon>
        <taxon>Pseudomonadati</taxon>
        <taxon>Pseudomonadota</taxon>
        <taxon>Gammaproteobacteria</taxon>
        <taxon>Chromatiales</taxon>
        <taxon>Ectothiorhodospiraceae</taxon>
        <taxon>Thioalkalivibrio</taxon>
    </lineage>
</organism>
<name>A0A0G3G7M8_9GAMM</name>
<dbReference type="OrthoDB" id="6196966at2"/>
<sequence>MKMLCTARSPFRVTLPAGSAWRPAQWLGAVALAALLAACATPAPRDASAPVPDDGEITGEDAAPSEDRAEPREPERAATPAAALNLAQQAESARQAGDTARAEQRLERALRIAPRDAGLWHQMAALRMEQGRYQQAERLAGRSLQMVDGADRELALQNWRLILKAREAQGDAAGADEAREAIRRLEADIV</sequence>
<dbReference type="InterPro" id="IPR011990">
    <property type="entry name" value="TPR-like_helical_dom_sf"/>
</dbReference>
<accession>A0A0G3G7M8</accession>
<reference evidence="2 3" key="1">
    <citation type="submission" date="2015-04" db="EMBL/GenBank/DDBJ databases">
        <title>Complete Sequence for the Genome of the Thioalkalivibrio versutus D301.</title>
        <authorList>
            <person name="Mu T."/>
            <person name="Zhou J."/>
            <person name="Xu X."/>
        </authorList>
    </citation>
    <scope>NUCLEOTIDE SEQUENCE [LARGE SCALE GENOMIC DNA]</scope>
    <source>
        <strain evidence="2 3">D301</strain>
    </source>
</reference>
<dbReference type="RefSeq" id="WP_047251039.1">
    <property type="nucleotide sequence ID" value="NZ_CP011367.1"/>
</dbReference>
<dbReference type="Pfam" id="PF14559">
    <property type="entry name" value="TPR_19"/>
    <property type="match status" value="1"/>
</dbReference>
<feature type="region of interest" description="Disordered" evidence="1">
    <location>
        <begin position="43"/>
        <end position="78"/>
    </location>
</feature>
<proteinExistence type="predicted"/>
<dbReference type="PATRIC" id="fig|106634.4.peg.1156"/>
<gene>
    <name evidence="2" type="ORF">TVD_05670</name>
</gene>
<feature type="compositionally biased region" description="Basic and acidic residues" evidence="1">
    <location>
        <begin position="65"/>
        <end position="76"/>
    </location>
</feature>
<evidence type="ECO:0000313" key="3">
    <source>
        <dbReference type="Proteomes" id="UP000064201"/>
    </source>
</evidence>
<dbReference type="KEGG" id="tvr:TVD_05670"/>
<protein>
    <submittedName>
        <fullName evidence="2">Uncharacterized protein</fullName>
    </submittedName>
</protein>
<dbReference type="Gene3D" id="1.25.40.10">
    <property type="entry name" value="Tetratricopeptide repeat domain"/>
    <property type="match status" value="1"/>
</dbReference>
<dbReference type="EMBL" id="CP011367">
    <property type="protein sequence ID" value="AKJ94881.1"/>
    <property type="molecule type" value="Genomic_DNA"/>
</dbReference>
<dbReference type="SUPFAM" id="SSF48452">
    <property type="entry name" value="TPR-like"/>
    <property type="match status" value="1"/>
</dbReference>
<evidence type="ECO:0000256" key="1">
    <source>
        <dbReference type="SAM" id="MobiDB-lite"/>
    </source>
</evidence>
<dbReference type="Proteomes" id="UP000064201">
    <property type="component" value="Chromosome"/>
</dbReference>
<evidence type="ECO:0000313" key="2">
    <source>
        <dbReference type="EMBL" id="AKJ94881.1"/>
    </source>
</evidence>